<protein>
    <submittedName>
        <fullName evidence="1">Uncharacterized protein</fullName>
    </submittedName>
</protein>
<sequence>MVDCDVNLLVHKPMITSCRGRFFCQSTKAVMGLLLPKLTIIECVCLPSWVLCLANAARSLQIRAFTSSVTLQSELIQLPRYLKRSTTSSTSPWVVRGVFSDCTSASMTLHFVGAKCIPKDGMTLVSSSKNTCAFSSSSNMRTMSSAYSRSTRFSSLAI</sequence>
<accession>A0A075A3L3</accession>
<reference evidence="1 2" key="1">
    <citation type="submission" date="2013-11" db="EMBL/GenBank/DDBJ databases">
        <title>Opisthorchis viverrini - life in the bile duct.</title>
        <authorList>
            <person name="Young N.D."/>
            <person name="Nagarajan N."/>
            <person name="Lin S.J."/>
            <person name="Korhonen P.K."/>
            <person name="Jex A.R."/>
            <person name="Hall R.S."/>
            <person name="Safavi-Hemami H."/>
            <person name="Kaewkong W."/>
            <person name="Bertrand D."/>
            <person name="Gao S."/>
            <person name="Seet Q."/>
            <person name="Wongkham S."/>
            <person name="Teh B.T."/>
            <person name="Wongkham C."/>
            <person name="Intapan P.M."/>
            <person name="Maleewong W."/>
            <person name="Yang X."/>
            <person name="Hu M."/>
            <person name="Wang Z."/>
            <person name="Hofmann A."/>
            <person name="Sternberg P.W."/>
            <person name="Tan P."/>
            <person name="Wang J."/>
            <person name="Gasser R.B."/>
        </authorList>
    </citation>
    <scope>NUCLEOTIDE SEQUENCE [LARGE SCALE GENOMIC DNA]</scope>
</reference>
<proteinExistence type="predicted"/>
<dbReference type="EMBL" id="KL596619">
    <property type="protein sequence ID" value="KER34253.1"/>
    <property type="molecule type" value="Genomic_DNA"/>
</dbReference>
<name>A0A075A3L3_OPIVI</name>
<gene>
    <name evidence="1" type="ORF">T265_00102</name>
</gene>
<organism evidence="1 2">
    <name type="scientific">Opisthorchis viverrini</name>
    <name type="common">Southeast Asian liver fluke</name>
    <dbReference type="NCBI Taxonomy" id="6198"/>
    <lineage>
        <taxon>Eukaryota</taxon>
        <taxon>Metazoa</taxon>
        <taxon>Spiralia</taxon>
        <taxon>Lophotrochozoa</taxon>
        <taxon>Platyhelminthes</taxon>
        <taxon>Trematoda</taxon>
        <taxon>Digenea</taxon>
        <taxon>Opisthorchiida</taxon>
        <taxon>Opisthorchiata</taxon>
        <taxon>Opisthorchiidae</taxon>
        <taxon>Opisthorchis</taxon>
    </lineage>
</organism>
<dbReference type="GeneID" id="20314290"/>
<dbReference type="RefSeq" id="XP_009162023.1">
    <property type="nucleotide sequence ID" value="XM_009163759.1"/>
</dbReference>
<evidence type="ECO:0000313" key="2">
    <source>
        <dbReference type="Proteomes" id="UP000054324"/>
    </source>
</evidence>
<evidence type="ECO:0000313" key="1">
    <source>
        <dbReference type="EMBL" id="KER34253.1"/>
    </source>
</evidence>
<dbReference type="KEGG" id="ovi:T265_00102"/>
<dbReference type="CTD" id="20314290"/>
<dbReference type="Proteomes" id="UP000054324">
    <property type="component" value="Unassembled WGS sequence"/>
</dbReference>
<dbReference type="AlphaFoldDB" id="A0A075A3L3"/>
<dbReference type="STRING" id="6198.A0A075A3L3"/>
<keyword evidence="2" id="KW-1185">Reference proteome</keyword>